<keyword evidence="3" id="KW-0378">Hydrolase</keyword>
<evidence type="ECO:0000256" key="4">
    <source>
        <dbReference type="ARBA" id="ARBA00022833"/>
    </source>
</evidence>
<protein>
    <recommendedName>
        <fullName evidence="5">Metallo-beta-lactamase domain-containing protein</fullName>
    </recommendedName>
</protein>
<dbReference type="Gene3D" id="3.60.15.10">
    <property type="entry name" value="Ribonuclease Z/Hydroxyacylglutathione hydrolase-like"/>
    <property type="match status" value="1"/>
</dbReference>
<dbReference type="CDD" id="cd16281">
    <property type="entry name" value="metallo-hydrolase-like_MBL-fold"/>
    <property type="match status" value="1"/>
</dbReference>
<accession>A0A5E6P7V2</accession>
<proteinExistence type="inferred from homology"/>
<dbReference type="InterPro" id="IPR036866">
    <property type="entry name" value="RibonucZ/Hydroxyglut_hydro"/>
</dbReference>
<dbReference type="AlphaFoldDB" id="A0A5E6P7V2"/>
<dbReference type="EMBL" id="CABVGY010000001">
    <property type="protein sequence ID" value="VVM38422.1"/>
    <property type="molecule type" value="Genomic_DNA"/>
</dbReference>
<organism evidence="6 7">
    <name type="scientific">Pseudomonas fluorescens</name>
    <dbReference type="NCBI Taxonomy" id="294"/>
    <lineage>
        <taxon>Bacteria</taxon>
        <taxon>Pseudomonadati</taxon>
        <taxon>Pseudomonadota</taxon>
        <taxon>Gammaproteobacteria</taxon>
        <taxon>Pseudomonadales</taxon>
        <taxon>Pseudomonadaceae</taxon>
        <taxon>Pseudomonas</taxon>
    </lineage>
</organism>
<gene>
    <name evidence="6" type="ORF">PS659_00153</name>
</gene>
<dbReference type="PANTHER" id="PTHR42978:SF6">
    <property type="entry name" value="QUORUM-QUENCHING LACTONASE YTNP-RELATED"/>
    <property type="match status" value="1"/>
</dbReference>
<evidence type="ECO:0000256" key="1">
    <source>
        <dbReference type="ARBA" id="ARBA00007749"/>
    </source>
</evidence>
<comment type="similarity">
    <text evidence="1">Belongs to the metallo-beta-lactamase superfamily.</text>
</comment>
<evidence type="ECO:0000256" key="2">
    <source>
        <dbReference type="ARBA" id="ARBA00022723"/>
    </source>
</evidence>
<evidence type="ECO:0000313" key="6">
    <source>
        <dbReference type="EMBL" id="VVM38422.1"/>
    </source>
</evidence>
<dbReference type="InterPro" id="IPR051013">
    <property type="entry name" value="MBL_superfamily_lactonases"/>
</dbReference>
<evidence type="ECO:0000259" key="5">
    <source>
        <dbReference type="SMART" id="SM00849"/>
    </source>
</evidence>
<dbReference type="Pfam" id="PF00753">
    <property type="entry name" value="Lactamase_B"/>
    <property type="match status" value="1"/>
</dbReference>
<evidence type="ECO:0000256" key="3">
    <source>
        <dbReference type="ARBA" id="ARBA00022801"/>
    </source>
</evidence>
<reference evidence="6 7" key="1">
    <citation type="submission" date="2019-09" db="EMBL/GenBank/DDBJ databases">
        <authorList>
            <person name="Chandra G."/>
            <person name="Truman W A."/>
        </authorList>
    </citation>
    <scope>NUCLEOTIDE SEQUENCE [LARGE SCALE GENOMIC DNA]</scope>
    <source>
        <strain evidence="6">PS659</strain>
    </source>
</reference>
<dbReference type="SMART" id="SM00849">
    <property type="entry name" value="Lactamase_B"/>
    <property type="match status" value="1"/>
</dbReference>
<dbReference type="PANTHER" id="PTHR42978">
    <property type="entry name" value="QUORUM-QUENCHING LACTONASE YTNP-RELATED-RELATED"/>
    <property type="match status" value="1"/>
</dbReference>
<evidence type="ECO:0000313" key="7">
    <source>
        <dbReference type="Proteomes" id="UP000326729"/>
    </source>
</evidence>
<dbReference type="SUPFAM" id="SSF56281">
    <property type="entry name" value="Metallo-hydrolase/oxidoreductase"/>
    <property type="match status" value="1"/>
</dbReference>
<name>A0A5E6P7V2_PSEFL</name>
<dbReference type="GO" id="GO:0016787">
    <property type="term" value="F:hydrolase activity"/>
    <property type="evidence" value="ECO:0007669"/>
    <property type="project" value="UniProtKB-KW"/>
</dbReference>
<keyword evidence="2" id="KW-0479">Metal-binding</keyword>
<feature type="domain" description="Metallo-beta-lactamase" evidence="5">
    <location>
        <begin position="22"/>
        <end position="217"/>
    </location>
</feature>
<dbReference type="InterPro" id="IPR001279">
    <property type="entry name" value="Metallo-B-lactamas"/>
</dbReference>
<dbReference type="GO" id="GO:0046872">
    <property type="term" value="F:metal ion binding"/>
    <property type="evidence" value="ECO:0007669"/>
    <property type="project" value="UniProtKB-KW"/>
</dbReference>
<sequence>MKPDQDNLVDIASRGLLVQQDGKNVLILAGVDALLAPPPRTCRCQPQATGLLDDLAQLGVSEKDIDAVVLTHLHAQACSELRERVREGEMPRLLFPNARYITGERHWLRARHPHPRDRDLFVSPIIRRLESSDRLVLIDDATSDHLGKSWHFHFSDGYTPGQLIPEILLPGGPVVFVGDLIPGTHWLSLDVNSAYDRNPESVVGDKERLLDHLVANGGRLFFSLDPEVAMVKVMRDRQSRYIPFDHYQSLSRFDS</sequence>
<dbReference type="Proteomes" id="UP000326729">
    <property type="component" value="Unassembled WGS sequence"/>
</dbReference>
<keyword evidence="4" id="KW-0862">Zinc</keyword>